<dbReference type="InterPro" id="IPR017592">
    <property type="entry name" value="Pilus_assmbl_Flp-typ_CpaB"/>
</dbReference>
<evidence type="ECO:0000259" key="2">
    <source>
        <dbReference type="Pfam" id="PF16976"/>
    </source>
</evidence>
<dbReference type="AlphaFoldDB" id="A0A418WYK9"/>
<evidence type="ECO:0000313" key="3">
    <source>
        <dbReference type="EMBL" id="RJG05330.1"/>
    </source>
</evidence>
<dbReference type="NCBIfam" id="TIGR03177">
    <property type="entry name" value="pilus_cpaB"/>
    <property type="match status" value="1"/>
</dbReference>
<protein>
    <submittedName>
        <fullName evidence="3">Flp pilus assembly protein CpaB</fullName>
    </submittedName>
</protein>
<dbReference type="InterPro" id="IPR031571">
    <property type="entry name" value="RcpC_dom"/>
</dbReference>
<name>A0A418WYK9_9BURK</name>
<keyword evidence="1" id="KW-0812">Transmembrane</keyword>
<dbReference type="Proteomes" id="UP000285190">
    <property type="component" value="Unassembled WGS sequence"/>
</dbReference>
<keyword evidence="1" id="KW-1133">Transmembrane helix</keyword>
<dbReference type="CDD" id="cd11614">
    <property type="entry name" value="SAF_CpaB_FlgA_like"/>
    <property type="match status" value="1"/>
</dbReference>
<sequence length="362" mass="39201">MTNLKIQRPNIKINKTWLMLIVAIALSLLTTWLTMQYLKFKEQSIEAEISERSRQQRGETIAVVVPIKSLPPGVMLDEGVVAARNVPVDFIYEDTITVGQFEAMKGQALIRAVEKGKPLRRADVREVFADFSGTLKDGKRAMTINVDEINSVSHMIEPGNLVDLMLILSSSGEGNNNQAVVPFLDQVKVLATGQKVTHDDPATQGSPERRKVSYSNFTLEVTPTQAARLALATELGKIRAVLRNEKDKQEIDYETVNAQNFLEDIRERQKRVALAKSRGTTASTGYIEYIIGGKSNDAMTPAINVPMPAGLPTGIPGAAPAQMADASAAASVAAAPTAVPDNLTQLLKLSLGNNPATAKPSK</sequence>
<evidence type="ECO:0000313" key="4">
    <source>
        <dbReference type="Proteomes" id="UP000285190"/>
    </source>
</evidence>
<reference evidence="3 4" key="1">
    <citation type="submission" date="2018-09" db="EMBL/GenBank/DDBJ databases">
        <authorList>
            <person name="Zhu H."/>
        </authorList>
    </citation>
    <scope>NUCLEOTIDE SEQUENCE [LARGE SCALE GENOMIC DNA]</scope>
    <source>
        <strain evidence="3 4">K2R10-39</strain>
    </source>
</reference>
<dbReference type="Pfam" id="PF16976">
    <property type="entry name" value="RcpC"/>
    <property type="match status" value="1"/>
</dbReference>
<feature type="domain" description="Flp pilus assembly protein RcpC/CpaB" evidence="2">
    <location>
        <begin position="131"/>
        <end position="243"/>
    </location>
</feature>
<comment type="caution">
    <text evidence="3">The sequence shown here is derived from an EMBL/GenBank/DDBJ whole genome shotgun (WGS) entry which is preliminary data.</text>
</comment>
<evidence type="ECO:0000256" key="1">
    <source>
        <dbReference type="SAM" id="Phobius"/>
    </source>
</evidence>
<feature type="transmembrane region" description="Helical" evidence="1">
    <location>
        <begin position="16"/>
        <end position="35"/>
    </location>
</feature>
<keyword evidence="1" id="KW-0472">Membrane</keyword>
<keyword evidence="4" id="KW-1185">Reference proteome</keyword>
<organism evidence="3 4">
    <name type="scientific">Noviherbaspirillum cavernae</name>
    <dbReference type="NCBI Taxonomy" id="2320862"/>
    <lineage>
        <taxon>Bacteria</taxon>
        <taxon>Pseudomonadati</taxon>
        <taxon>Pseudomonadota</taxon>
        <taxon>Betaproteobacteria</taxon>
        <taxon>Burkholderiales</taxon>
        <taxon>Oxalobacteraceae</taxon>
        <taxon>Noviherbaspirillum</taxon>
    </lineage>
</organism>
<gene>
    <name evidence="3" type="primary">cpaB</name>
    <name evidence="3" type="ORF">D3870_04230</name>
</gene>
<accession>A0A418WYK9</accession>
<proteinExistence type="predicted"/>
<dbReference type="EMBL" id="QYUN01000002">
    <property type="protein sequence ID" value="RJG05330.1"/>
    <property type="molecule type" value="Genomic_DNA"/>
</dbReference>